<dbReference type="EMBL" id="SORX01000010">
    <property type="protein sequence ID" value="TFD99468.1"/>
    <property type="molecule type" value="Genomic_DNA"/>
</dbReference>
<dbReference type="AlphaFoldDB" id="A0A4Y8LBM6"/>
<proteinExistence type="predicted"/>
<dbReference type="GO" id="GO:0005524">
    <property type="term" value="F:ATP binding"/>
    <property type="evidence" value="ECO:0007669"/>
    <property type="project" value="UniProtKB-KW"/>
</dbReference>
<dbReference type="OrthoDB" id="2356842at2"/>
<reference evidence="1 2" key="1">
    <citation type="submission" date="2019-03" db="EMBL/GenBank/DDBJ databases">
        <authorList>
            <person name="Yang Y."/>
        </authorList>
    </citation>
    <scope>NUCLEOTIDE SEQUENCE [LARGE SCALE GENOMIC DNA]</scope>
    <source>
        <strain evidence="1 2">ASL-1</strain>
    </source>
</reference>
<keyword evidence="2" id="KW-1185">Reference proteome</keyword>
<name>A0A4Y8LBM6_9BACL</name>
<dbReference type="SUPFAM" id="SSF52540">
    <property type="entry name" value="P-loop containing nucleoside triphosphate hydrolases"/>
    <property type="match status" value="1"/>
</dbReference>
<evidence type="ECO:0000313" key="1">
    <source>
        <dbReference type="EMBL" id="TFD99468.1"/>
    </source>
</evidence>
<accession>A0A4Y8LBM6</accession>
<dbReference type="InterPro" id="IPR027417">
    <property type="entry name" value="P-loop_NTPase"/>
</dbReference>
<dbReference type="Proteomes" id="UP000297776">
    <property type="component" value="Unassembled WGS sequence"/>
</dbReference>
<evidence type="ECO:0000313" key="2">
    <source>
        <dbReference type="Proteomes" id="UP000297776"/>
    </source>
</evidence>
<organism evidence="1 2">
    <name type="scientific">Jeotgalibacillus salarius</name>
    <dbReference type="NCBI Taxonomy" id="546023"/>
    <lineage>
        <taxon>Bacteria</taxon>
        <taxon>Bacillati</taxon>
        <taxon>Bacillota</taxon>
        <taxon>Bacilli</taxon>
        <taxon>Bacillales</taxon>
        <taxon>Caryophanaceae</taxon>
        <taxon>Jeotgalibacillus</taxon>
    </lineage>
</organism>
<sequence>MKRLAVITVGKTHSGKTTFANALEQKLNNSFVMDQDNHADFLNTYYRKLKPKQGPNLLKHGISKLVADYAKEYTDFHIIVSNSNRSKSGREYLLEEIYEKDKFIRILVHFDLSDHTLYERVQHSTRSTNVFRERHTTFEDVLKRQQAESDRPDIADPEEDEADYLFVIKDPDEVDHVIKKIVRMANGEPYDSI</sequence>
<comment type="caution">
    <text evidence="1">The sequence shown here is derived from an EMBL/GenBank/DDBJ whole genome shotgun (WGS) entry which is preliminary data.</text>
</comment>
<gene>
    <name evidence="1" type="ORF">E2626_14510</name>
</gene>
<keyword evidence="1" id="KW-0547">Nucleotide-binding</keyword>
<dbReference type="Gene3D" id="3.40.50.300">
    <property type="entry name" value="P-loop containing nucleotide triphosphate hydrolases"/>
    <property type="match status" value="1"/>
</dbReference>
<dbReference type="RefSeq" id="WP_134382510.1">
    <property type="nucleotide sequence ID" value="NZ_SORX01000010.1"/>
</dbReference>
<keyword evidence="1" id="KW-0067">ATP-binding</keyword>
<dbReference type="Pfam" id="PF13671">
    <property type="entry name" value="AAA_33"/>
    <property type="match status" value="1"/>
</dbReference>
<protein>
    <submittedName>
        <fullName evidence="1">ATP-binding protein</fullName>
    </submittedName>
</protein>